<reference evidence="2 3" key="1">
    <citation type="submission" date="2019-07" db="EMBL/GenBank/DDBJ databases">
        <title>Whole genome shotgun sequence of Enterococcus mundtii NBRC 100490.</title>
        <authorList>
            <person name="Hosoyama A."/>
            <person name="Uohara A."/>
            <person name="Ohji S."/>
            <person name="Ichikawa N."/>
        </authorList>
    </citation>
    <scope>NUCLEOTIDE SEQUENCE [LARGE SCALE GENOMIC DNA]</scope>
    <source>
        <strain evidence="2 3">NBRC 100490</strain>
    </source>
</reference>
<dbReference type="Proteomes" id="UP000321175">
    <property type="component" value="Unassembled WGS sequence"/>
</dbReference>
<dbReference type="InterPro" id="IPR024465">
    <property type="entry name" value="DUF2399"/>
</dbReference>
<dbReference type="EMBL" id="BJWA01000012">
    <property type="protein sequence ID" value="GEL80627.1"/>
    <property type="molecule type" value="Genomic_DNA"/>
</dbReference>
<proteinExistence type="predicted"/>
<accession>A0ABQ0VDM2</accession>
<evidence type="ECO:0000313" key="3">
    <source>
        <dbReference type="Proteomes" id="UP000321175"/>
    </source>
</evidence>
<keyword evidence="3" id="KW-1185">Reference proteome</keyword>
<organism evidence="2 3">
    <name type="scientific">Enterococcus mundtii</name>
    <dbReference type="NCBI Taxonomy" id="53346"/>
    <lineage>
        <taxon>Bacteria</taxon>
        <taxon>Bacillati</taxon>
        <taxon>Bacillota</taxon>
        <taxon>Bacilli</taxon>
        <taxon>Lactobacillales</taxon>
        <taxon>Enterococcaceae</taxon>
        <taxon>Enterococcus</taxon>
    </lineage>
</organism>
<name>A0ABQ0VDM2_ENTMU</name>
<evidence type="ECO:0000259" key="1">
    <source>
        <dbReference type="Pfam" id="PF09664"/>
    </source>
</evidence>
<dbReference type="Pfam" id="PF09664">
    <property type="entry name" value="DUF2399"/>
    <property type="match status" value="1"/>
</dbReference>
<feature type="domain" description="DUF2399" evidence="1">
    <location>
        <begin position="68"/>
        <end position="212"/>
    </location>
</feature>
<sequence>MLSDKIQLLREPDESQTEYRSRIYNQQNLVVDDLMNFVTVSNLLGKVATDKIHSMWQGACDNQVIWNVPIKALLDVKEVIPKVGNEVFVFENSSLYSSLMTEFPDLPAICHQGQFRLAMWRLLELFSKTTRFYYASDMDPEGLQMADKIKSRYGDRVVFLYMDVQSYRKKQSVKDISRSISKLSTLNDPDLIDVAEAMREEKVASYQESFYQEYVRFIEEWYKLDEILH</sequence>
<gene>
    <name evidence="2" type="ORF">EMU01_17710</name>
</gene>
<evidence type="ECO:0000313" key="2">
    <source>
        <dbReference type="EMBL" id="GEL80627.1"/>
    </source>
</evidence>
<protein>
    <recommendedName>
        <fullName evidence="1">DUF2399 domain-containing protein</fullName>
    </recommendedName>
</protein>
<comment type="caution">
    <text evidence="2">The sequence shown here is derived from an EMBL/GenBank/DDBJ whole genome shotgun (WGS) entry which is preliminary data.</text>
</comment>